<dbReference type="PANTHER" id="PTHR15362">
    <property type="entry name" value="PHOSPHATIDYLINOSITOL SYNTHASE"/>
    <property type="match status" value="1"/>
</dbReference>
<dbReference type="Pfam" id="PF03034">
    <property type="entry name" value="PSS"/>
    <property type="match status" value="1"/>
</dbReference>
<protein>
    <submittedName>
        <fullName evidence="14">Phosphatidyl serine synthase-domain-containing protein</fullName>
    </submittedName>
</protein>
<feature type="non-terminal residue" evidence="14">
    <location>
        <position position="297"/>
    </location>
</feature>
<evidence type="ECO:0000256" key="11">
    <source>
        <dbReference type="ARBA" id="ARBA00023264"/>
    </source>
</evidence>
<keyword evidence="8" id="KW-0443">Lipid metabolism</keyword>
<dbReference type="PANTHER" id="PTHR15362:SF7">
    <property type="entry name" value="PHOSPHATIDYLSERINE SYNTHASE 2"/>
    <property type="match status" value="1"/>
</dbReference>
<evidence type="ECO:0000256" key="8">
    <source>
        <dbReference type="ARBA" id="ARBA00023098"/>
    </source>
</evidence>
<evidence type="ECO:0000256" key="3">
    <source>
        <dbReference type="ARBA" id="ARBA00022516"/>
    </source>
</evidence>
<dbReference type="GO" id="GO:0005789">
    <property type="term" value="C:endoplasmic reticulum membrane"/>
    <property type="evidence" value="ECO:0007669"/>
    <property type="project" value="UniProtKB-SubCell"/>
</dbReference>
<feature type="transmembrane region" description="Helical" evidence="13">
    <location>
        <begin position="32"/>
        <end position="49"/>
    </location>
</feature>
<keyword evidence="4" id="KW-0808">Transferase</keyword>
<evidence type="ECO:0000256" key="2">
    <source>
        <dbReference type="ARBA" id="ARBA00005189"/>
    </source>
</evidence>
<keyword evidence="7 13" id="KW-1133">Transmembrane helix</keyword>
<dbReference type="AlphaFoldDB" id="A0A8H7ZML1"/>
<reference evidence="14 15" key="1">
    <citation type="journal article" name="Sci. Rep.">
        <title>Genome-scale phylogenetic analyses confirm Olpidium as the closest living zoosporic fungus to the non-flagellated, terrestrial fungi.</title>
        <authorList>
            <person name="Chang Y."/>
            <person name="Rochon D."/>
            <person name="Sekimoto S."/>
            <person name="Wang Y."/>
            <person name="Chovatia M."/>
            <person name="Sandor L."/>
            <person name="Salamov A."/>
            <person name="Grigoriev I.V."/>
            <person name="Stajich J.E."/>
            <person name="Spatafora J.W."/>
        </authorList>
    </citation>
    <scope>NUCLEOTIDE SEQUENCE [LARGE SCALE GENOMIC DNA]</scope>
    <source>
        <strain evidence="14">S191</strain>
    </source>
</reference>
<dbReference type="GO" id="GO:0106245">
    <property type="term" value="F:L-serine-phosphatidylethanolamine phosphatidyltransferase activity"/>
    <property type="evidence" value="ECO:0007669"/>
    <property type="project" value="InterPro"/>
</dbReference>
<keyword evidence="6" id="KW-0256">Endoplasmic reticulum</keyword>
<comment type="pathway">
    <text evidence="12">Phospholipid metabolism.</text>
</comment>
<evidence type="ECO:0000313" key="15">
    <source>
        <dbReference type="Proteomes" id="UP000673691"/>
    </source>
</evidence>
<dbReference type="Proteomes" id="UP000673691">
    <property type="component" value="Unassembled WGS sequence"/>
</dbReference>
<keyword evidence="10" id="KW-0594">Phospholipid biosynthesis</keyword>
<dbReference type="EMBL" id="JAEFCI010012924">
    <property type="protein sequence ID" value="KAG5455703.1"/>
    <property type="molecule type" value="Genomic_DNA"/>
</dbReference>
<keyword evidence="5 13" id="KW-0812">Transmembrane</keyword>
<evidence type="ECO:0000256" key="6">
    <source>
        <dbReference type="ARBA" id="ARBA00022824"/>
    </source>
</evidence>
<evidence type="ECO:0000256" key="4">
    <source>
        <dbReference type="ARBA" id="ARBA00022679"/>
    </source>
</evidence>
<name>A0A8H7ZML1_9FUNG</name>
<organism evidence="14 15">
    <name type="scientific">Olpidium bornovanus</name>
    <dbReference type="NCBI Taxonomy" id="278681"/>
    <lineage>
        <taxon>Eukaryota</taxon>
        <taxon>Fungi</taxon>
        <taxon>Fungi incertae sedis</taxon>
        <taxon>Olpidiomycota</taxon>
        <taxon>Olpidiomycotina</taxon>
        <taxon>Olpidiomycetes</taxon>
        <taxon>Olpidiales</taxon>
        <taxon>Olpidiaceae</taxon>
        <taxon>Olpidium</taxon>
    </lineage>
</organism>
<keyword evidence="9 13" id="KW-0472">Membrane</keyword>
<dbReference type="InterPro" id="IPR004277">
    <property type="entry name" value="PSS"/>
</dbReference>
<sequence length="297" mass="34291">MSGRVDARTKEKKLLEFTETVLIHTATVHPRTLTVLVLMLGGFLYYALWKEADTVSNTKITRVLKRALCGIHLLPRHRASPISRWCVHTTSPCALASRHRLQRALSNVSINIGGQCRPLVVGVFDWVLYTKEDARKLFAFYDPNLGVELPERSYADNCEITLSNIMVRFRVALGLRDPDCLECSAANNQLDIFVVAHAVGWFCKAIILRDYWLCWVLSVMFEIMEYSLQHHLPNFGECWWDHWIVDVLTCNWLGTYVGMKTCEFFEMKASTRIGNFVQTLEFALAHFDVCFQQYSWR</sequence>
<evidence type="ECO:0000313" key="14">
    <source>
        <dbReference type="EMBL" id="KAG5455703.1"/>
    </source>
</evidence>
<keyword evidence="15" id="KW-1185">Reference proteome</keyword>
<comment type="caution">
    <text evidence="14">The sequence shown here is derived from an EMBL/GenBank/DDBJ whole genome shotgun (WGS) entry which is preliminary data.</text>
</comment>
<dbReference type="GO" id="GO:0006659">
    <property type="term" value="P:phosphatidylserine biosynthetic process"/>
    <property type="evidence" value="ECO:0007669"/>
    <property type="project" value="InterPro"/>
</dbReference>
<keyword evidence="11" id="KW-1208">Phospholipid metabolism</keyword>
<dbReference type="OrthoDB" id="10265393at2759"/>
<comment type="pathway">
    <text evidence="2">Lipid metabolism.</text>
</comment>
<evidence type="ECO:0000256" key="7">
    <source>
        <dbReference type="ARBA" id="ARBA00022989"/>
    </source>
</evidence>
<evidence type="ECO:0000256" key="10">
    <source>
        <dbReference type="ARBA" id="ARBA00023209"/>
    </source>
</evidence>
<comment type="subcellular location">
    <subcellularLocation>
        <location evidence="1">Endoplasmic reticulum membrane</location>
        <topology evidence="1">Multi-pass membrane protein</topology>
    </subcellularLocation>
</comment>
<keyword evidence="3" id="KW-0444">Lipid biosynthesis</keyword>
<evidence type="ECO:0000256" key="5">
    <source>
        <dbReference type="ARBA" id="ARBA00022692"/>
    </source>
</evidence>
<proteinExistence type="predicted"/>
<evidence type="ECO:0000256" key="12">
    <source>
        <dbReference type="ARBA" id="ARBA00025707"/>
    </source>
</evidence>
<evidence type="ECO:0000256" key="9">
    <source>
        <dbReference type="ARBA" id="ARBA00023136"/>
    </source>
</evidence>
<accession>A0A8H7ZML1</accession>
<gene>
    <name evidence="14" type="ORF">BJ554DRAFT_4789</name>
</gene>
<evidence type="ECO:0000256" key="1">
    <source>
        <dbReference type="ARBA" id="ARBA00004477"/>
    </source>
</evidence>
<evidence type="ECO:0000256" key="13">
    <source>
        <dbReference type="SAM" id="Phobius"/>
    </source>
</evidence>